<keyword evidence="9" id="KW-1185">Reference proteome</keyword>
<reference evidence="8" key="1">
    <citation type="submission" date="2023-07" db="EMBL/GenBank/DDBJ databases">
        <authorList>
            <consortium name="AG Swart"/>
            <person name="Singh M."/>
            <person name="Singh A."/>
            <person name="Seah K."/>
            <person name="Emmerich C."/>
        </authorList>
    </citation>
    <scope>NUCLEOTIDE SEQUENCE</scope>
    <source>
        <strain evidence="8">DP1</strain>
    </source>
</reference>
<dbReference type="Pfam" id="PF00782">
    <property type="entry name" value="DSPc"/>
    <property type="match status" value="1"/>
</dbReference>
<dbReference type="InterPro" id="IPR029021">
    <property type="entry name" value="Prot-tyrosine_phosphatase-like"/>
</dbReference>
<dbReference type="CDD" id="cd14498">
    <property type="entry name" value="DSP"/>
    <property type="match status" value="1"/>
</dbReference>
<dbReference type="Gene3D" id="3.90.190.10">
    <property type="entry name" value="Protein tyrosine phosphatase superfamily"/>
    <property type="match status" value="1"/>
</dbReference>
<dbReference type="PROSITE" id="PS50054">
    <property type="entry name" value="TYR_PHOSPHATASE_DUAL"/>
    <property type="match status" value="1"/>
</dbReference>
<sequence>MQWGIQYDPMNYIIEGLYLGNISAASDLKYLQKHGITHIVRVIKGDFGKVFMDNYGSKSAIKYKIIQVNDLPSENIQKYFESAYEFIDTALQSNKGTTINKVLVHCQVGMSRSATIVISYLMRKFPDMTLTKAFRFVKSKRPIVNPNEGFIRQLKAYQSSLENLRFKETMSKRIVAGLSNVRSSPYYDSKSKIAEKPPTFAPPKSSNYHYRKEADSNPYSRSRGLFSNATYAGNKNEEKKILDLSKFKREPALKT</sequence>
<dbReference type="SMART" id="SM00195">
    <property type="entry name" value="DSPc"/>
    <property type="match status" value="1"/>
</dbReference>
<dbReference type="GO" id="GO:0004725">
    <property type="term" value="F:protein tyrosine phosphatase activity"/>
    <property type="evidence" value="ECO:0007669"/>
    <property type="project" value="UniProtKB-EC"/>
</dbReference>
<dbReference type="InterPro" id="IPR000340">
    <property type="entry name" value="Dual-sp_phosphatase_cat-dom"/>
</dbReference>
<gene>
    <name evidence="8" type="ORF">ECRASSUSDP1_LOCUS13362</name>
</gene>
<dbReference type="PROSITE" id="PS00383">
    <property type="entry name" value="TYR_PHOSPHATASE_1"/>
    <property type="match status" value="1"/>
</dbReference>
<dbReference type="EMBL" id="CAMPGE010013297">
    <property type="protein sequence ID" value="CAI2372035.1"/>
    <property type="molecule type" value="Genomic_DNA"/>
</dbReference>
<dbReference type="EC" id="3.1.3.48" evidence="2"/>
<dbReference type="PANTHER" id="PTHR10159:SF519">
    <property type="entry name" value="DUAL SPECIFICITY PROTEIN PHOSPHATASE MPK3"/>
    <property type="match status" value="1"/>
</dbReference>
<comment type="similarity">
    <text evidence="1">Belongs to the protein-tyrosine phosphatase family. Non-receptor class dual specificity subfamily.</text>
</comment>
<evidence type="ECO:0000313" key="8">
    <source>
        <dbReference type="EMBL" id="CAI2372035.1"/>
    </source>
</evidence>
<evidence type="ECO:0000256" key="3">
    <source>
        <dbReference type="ARBA" id="ARBA00022801"/>
    </source>
</evidence>
<feature type="region of interest" description="Disordered" evidence="5">
    <location>
        <begin position="188"/>
        <end position="226"/>
    </location>
</feature>
<feature type="domain" description="Tyrosine specific protein phosphatases" evidence="7">
    <location>
        <begin position="77"/>
        <end position="142"/>
    </location>
</feature>
<dbReference type="PROSITE" id="PS50056">
    <property type="entry name" value="TYR_PHOSPHATASE_2"/>
    <property type="match status" value="1"/>
</dbReference>
<evidence type="ECO:0000256" key="1">
    <source>
        <dbReference type="ARBA" id="ARBA00008601"/>
    </source>
</evidence>
<dbReference type="GO" id="GO:0043409">
    <property type="term" value="P:negative regulation of MAPK cascade"/>
    <property type="evidence" value="ECO:0007669"/>
    <property type="project" value="TreeGrafter"/>
</dbReference>
<name>A0AAD1URM7_EUPCR</name>
<feature type="domain" description="Tyrosine-protein phosphatase" evidence="6">
    <location>
        <begin position="8"/>
        <end position="163"/>
    </location>
</feature>
<feature type="compositionally biased region" description="Polar residues" evidence="5">
    <location>
        <begin position="217"/>
        <end position="226"/>
    </location>
</feature>
<dbReference type="PANTHER" id="PTHR10159">
    <property type="entry name" value="DUAL SPECIFICITY PROTEIN PHOSPHATASE"/>
    <property type="match status" value="1"/>
</dbReference>
<evidence type="ECO:0000256" key="2">
    <source>
        <dbReference type="ARBA" id="ARBA00013064"/>
    </source>
</evidence>
<accession>A0AAD1URM7</accession>
<dbReference type="PRINTS" id="PR01908">
    <property type="entry name" value="ADSPHPHTASE"/>
</dbReference>
<organism evidence="8 9">
    <name type="scientific">Euplotes crassus</name>
    <dbReference type="NCBI Taxonomy" id="5936"/>
    <lineage>
        <taxon>Eukaryota</taxon>
        <taxon>Sar</taxon>
        <taxon>Alveolata</taxon>
        <taxon>Ciliophora</taxon>
        <taxon>Intramacronucleata</taxon>
        <taxon>Spirotrichea</taxon>
        <taxon>Hypotrichia</taxon>
        <taxon>Euplotida</taxon>
        <taxon>Euplotidae</taxon>
        <taxon>Moneuplotes</taxon>
    </lineage>
</organism>
<evidence type="ECO:0000259" key="6">
    <source>
        <dbReference type="PROSITE" id="PS50054"/>
    </source>
</evidence>
<keyword evidence="4" id="KW-0904">Protein phosphatase</keyword>
<evidence type="ECO:0000256" key="4">
    <source>
        <dbReference type="ARBA" id="ARBA00022912"/>
    </source>
</evidence>
<protein>
    <recommendedName>
        <fullName evidence="2">protein-tyrosine-phosphatase</fullName>
        <ecNumber evidence="2">3.1.3.48</ecNumber>
    </recommendedName>
</protein>
<dbReference type="InterPro" id="IPR000387">
    <property type="entry name" value="Tyr_Pase_dom"/>
</dbReference>
<evidence type="ECO:0000259" key="7">
    <source>
        <dbReference type="PROSITE" id="PS50056"/>
    </source>
</evidence>
<comment type="caution">
    <text evidence="8">The sequence shown here is derived from an EMBL/GenBank/DDBJ whole genome shotgun (WGS) entry which is preliminary data.</text>
</comment>
<dbReference type="AlphaFoldDB" id="A0AAD1URM7"/>
<keyword evidence="3" id="KW-0378">Hydrolase</keyword>
<dbReference type="Proteomes" id="UP001295684">
    <property type="component" value="Unassembled WGS sequence"/>
</dbReference>
<proteinExistence type="inferred from homology"/>
<dbReference type="InterPro" id="IPR020422">
    <property type="entry name" value="TYR_PHOSPHATASE_DUAL_dom"/>
</dbReference>
<dbReference type="InterPro" id="IPR016130">
    <property type="entry name" value="Tyr_Pase_AS"/>
</dbReference>
<dbReference type="SUPFAM" id="SSF52799">
    <property type="entry name" value="(Phosphotyrosine protein) phosphatases II"/>
    <property type="match status" value="1"/>
</dbReference>
<evidence type="ECO:0000313" key="9">
    <source>
        <dbReference type="Proteomes" id="UP001295684"/>
    </source>
</evidence>
<dbReference type="GO" id="GO:0005737">
    <property type="term" value="C:cytoplasm"/>
    <property type="evidence" value="ECO:0007669"/>
    <property type="project" value="TreeGrafter"/>
</dbReference>
<evidence type="ECO:0000256" key="5">
    <source>
        <dbReference type="SAM" id="MobiDB-lite"/>
    </source>
</evidence>